<dbReference type="RefSeq" id="WP_353718786.1">
    <property type="nucleotide sequence ID" value="NZ_CP159289.1"/>
</dbReference>
<reference evidence="1" key="1">
    <citation type="submission" date="2024-06" db="EMBL/GenBank/DDBJ databases">
        <title>Sequencing and assembly of the genome of Dyadobacter sp. strain 676, a symbiont of Cyamopsis tetragonoloba.</title>
        <authorList>
            <person name="Guro P."/>
            <person name="Sazanova A."/>
            <person name="Kuznetsova I."/>
            <person name="Belimov A."/>
            <person name="Safronova V."/>
        </authorList>
    </citation>
    <scope>NUCLEOTIDE SEQUENCE</scope>
    <source>
        <strain evidence="1">676</strain>
    </source>
</reference>
<organism evidence="1">
    <name type="scientific">Dyadobacter sp. 676</name>
    <dbReference type="NCBI Taxonomy" id="3088362"/>
    <lineage>
        <taxon>Bacteria</taxon>
        <taxon>Pseudomonadati</taxon>
        <taxon>Bacteroidota</taxon>
        <taxon>Cytophagia</taxon>
        <taxon>Cytophagales</taxon>
        <taxon>Spirosomataceae</taxon>
        <taxon>Dyadobacter</taxon>
    </lineage>
</organism>
<name>A0AAU8FGU1_9BACT</name>
<evidence type="ECO:0000313" key="1">
    <source>
        <dbReference type="EMBL" id="XCH23460.1"/>
    </source>
</evidence>
<protein>
    <submittedName>
        <fullName evidence="1">Uncharacterized protein</fullName>
    </submittedName>
</protein>
<dbReference type="EMBL" id="CP159289">
    <property type="protein sequence ID" value="XCH23460.1"/>
    <property type="molecule type" value="Genomic_DNA"/>
</dbReference>
<dbReference type="AlphaFoldDB" id="A0AAU8FGU1"/>
<proteinExistence type="predicted"/>
<gene>
    <name evidence="1" type="ORF">ABV298_24580</name>
</gene>
<accession>A0AAU8FGU1</accession>
<sequence length="95" mass="10466">MNTNLKSAQAPPSAPMGPIPGEIRDAIDDFFISHPDPAEVDMLLWRMFYHATMYDQNKNGAVGFLEDYGDLHGSLKKLLSRLRPLGAQVVASNPP</sequence>